<proteinExistence type="predicted"/>
<reference evidence="3" key="1">
    <citation type="submission" date="2014-10" db="EMBL/GenBank/DDBJ databases">
        <authorList>
            <person name="King R."/>
        </authorList>
    </citation>
    <scope>NUCLEOTIDE SEQUENCE [LARGE SCALE GENOMIC DNA]</scope>
    <source>
        <strain evidence="3">A3/5</strain>
    </source>
</reference>
<name>A0A2L2SUC6_9HYPO</name>
<accession>A0A2L2SUC6</accession>
<feature type="region of interest" description="Disordered" evidence="1">
    <location>
        <begin position="16"/>
        <end position="35"/>
    </location>
</feature>
<evidence type="ECO:0000313" key="2">
    <source>
        <dbReference type="EMBL" id="CEI61032.1"/>
    </source>
</evidence>
<sequence>MVIYTVAKRATGFSIPERMKRKEENKQTNKRRPVPCTVPSAALVDISLSEPFPFNNIPSNAMQSLSVQMKNPMLQSSRMQNVTRGDRSSIFRAPTFPAFPE</sequence>
<organism evidence="2 3">
    <name type="scientific">Fusarium venenatum</name>
    <dbReference type="NCBI Taxonomy" id="56646"/>
    <lineage>
        <taxon>Eukaryota</taxon>
        <taxon>Fungi</taxon>
        <taxon>Dikarya</taxon>
        <taxon>Ascomycota</taxon>
        <taxon>Pezizomycotina</taxon>
        <taxon>Sordariomycetes</taxon>
        <taxon>Hypocreomycetidae</taxon>
        <taxon>Hypocreales</taxon>
        <taxon>Nectriaceae</taxon>
        <taxon>Fusarium</taxon>
    </lineage>
</organism>
<evidence type="ECO:0000313" key="3">
    <source>
        <dbReference type="Proteomes" id="UP000245910"/>
    </source>
</evidence>
<dbReference type="Proteomes" id="UP000245910">
    <property type="component" value="Chromosome II"/>
</dbReference>
<evidence type="ECO:0000256" key="1">
    <source>
        <dbReference type="SAM" id="MobiDB-lite"/>
    </source>
</evidence>
<feature type="compositionally biased region" description="Basic and acidic residues" evidence="1">
    <location>
        <begin position="17"/>
        <end position="27"/>
    </location>
</feature>
<protein>
    <submittedName>
        <fullName evidence="2">Uncharacterized protein</fullName>
    </submittedName>
</protein>
<dbReference type="AlphaFoldDB" id="A0A2L2SUC6"/>
<dbReference type="EMBL" id="LN649230">
    <property type="protein sequence ID" value="CEI61032.1"/>
    <property type="molecule type" value="Genomic_DNA"/>
</dbReference>
<keyword evidence="3" id="KW-1185">Reference proteome</keyword>